<feature type="compositionally biased region" description="Basic and acidic residues" evidence="1">
    <location>
        <begin position="271"/>
        <end position="282"/>
    </location>
</feature>
<feature type="compositionally biased region" description="Polar residues" evidence="1">
    <location>
        <begin position="315"/>
        <end position="336"/>
    </location>
</feature>
<evidence type="ECO:0000313" key="3">
    <source>
        <dbReference type="Proteomes" id="UP000285567"/>
    </source>
</evidence>
<protein>
    <recommendedName>
        <fullName evidence="4">DNA-binding protein</fullName>
    </recommendedName>
</protein>
<dbReference type="EMBL" id="QXUL01000033">
    <property type="protein sequence ID" value="RIN10695.1"/>
    <property type="molecule type" value="Genomic_DNA"/>
</dbReference>
<feature type="compositionally biased region" description="Polar residues" evidence="1">
    <location>
        <begin position="257"/>
        <end position="266"/>
    </location>
</feature>
<dbReference type="OrthoDB" id="2414380at2"/>
<accession>A0A418INE8</accession>
<name>A0A418INE8_STAXY</name>
<keyword evidence="3" id="KW-1185">Reference proteome</keyword>
<feature type="compositionally biased region" description="Polar residues" evidence="1">
    <location>
        <begin position="176"/>
        <end position="194"/>
    </location>
</feature>
<reference evidence="2 3" key="1">
    <citation type="journal article" date="2016" name="Front. Microbiol.">
        <title>Comprehensive Phylogenetic Analysis of Bovine Non-aureus Staphylococci Species Based on Whole-Genome Sequencing.</title>
        <authorList>
            <person name="Naushad S."/>
            <person name="Barkema H.W."/>
            <person name="Luby C."/>
            <person name="Condas L.A."/>
            <person name="Nobrega D.B."/>
            <person name="Carson D.A."/>
            <person name="De Buck J."/>
        </authorList>
    </citation>
    <scope>NUCLEOTIDE SEQUENCE [LARGE SCALE GENOMIC DNA]</scope>
    <source>
        <strain evidence="2 3">SNUC 102</strain>
    </source>
</reference>
<evidence type="ECO:0000256" key="1">
    <source>
        <dbReference type="SAM" id="MobiDB-lite"/>
    </source>
</evidence>
<evidence type="ECO:0008006" key="4">
    <source>
        <dbReference type="Google" id="ProtNLM"/>
    </source>
</evidence>
<organism evidence="2 3">
    <name type="scientific">Staphylococcus xylosus</name>
    <dbReference type="NCBI Taxonomy" id="1288"/>
    <lineage>
        <taxon>Bacteria</taxon>
        <taxon>Bacillati</taxon>
        <taxon>Bacillota</taxon>
        <taxon>Bacilli</taxon>
        <taxon>Bacillales</taxon>
        <taxon>Staphylococcaceae</taxon>
        <taxon>Staphylococcus</taxon>
    </lineage>
</organism>
<gene>
    <name evidence="2" type="ORF">BU097_07610</name>
</gene>
<proteinExistence type="predicted"/>
<dbReference type="RefSeq" id="WP_017723347.1">
    <property type="nucleotide sequence ID" value="NZ_PZES01000021.1"/>
</dbReference>
<dbReference type="AlphaFoldDB" id="A0A418INE8"/>
<sequence>MLTKEFAQRVELSEKQVRKIVQHLEERGYQLSKTEYRGREATDFQEEDIELFQDIAEKVKQTNSYDLAFEELEKEKDFLQVLVKDDSSNLPTDQNVSKLVDDLRSEIQKMRDERHMLGQMINQVHQQQQELHEMQNQITSKLDANTESLQAIQSSTNEIKSTQNAIQDSQKEQSELAKSNVETAHIAASQSTNAQKDEALTETSTESIGVKSSPESQSEANKGVNDKGNNETSDNVISDSKLDATIAKAHTDESEITPVSEQSATDAGNGKVEESNSTEEKSANQATDATTATDKGNELSTSATDDETIKDEVTETSTLDETGDNTASYTSTSSNEAPKEERKGFFARLFNL</sequence>
<feature type="region of interest" description="Disordered" evidence="1">
    <location>
        <begin position="160"/>
        <end position="352"/>
    </location>
</feature>
<comment type="caution">
    <text evidence="2">The sequence shown here is derived from an EMBL/GenBank/DDBJ whole genome shotgun (WGS) entry which is preliminary data.</text>
</comment>
<dbReference type="Proteomes" id="UP000285567">
    <property type="component" value="Unassembled WGS sequence"/>
</dbReference>
<evidence type="ECO:0000313" key="2">
    <source>
        <dbReference type="EMBL" id="RIN10695.1"/>
    </source>
</evidence>